<gene>
    <name evidence="1" type="ORF">LZ012_02565</name>
</gene>
<keyword evidence="2" id="KW-1185">Reference proteome</keyword>
<evidence type="ECO:0000313" key="2">
    <source>
        <dbReference type="Proteomes" id="UP001165384"/>
    </source>
</evidence>
<accession>A0ABS9JY89</accession>
<organism evidence="1 2">
    <name type="scientific">Dechloromonas hankyongensis</name>
    <dbReference type="NCBI Taxonomy" id="2908002"/>
    <lineage>
        <taxon>Bacteria</taxon>
        <taxon>Pseudomonadati</taxon>
        <taxon>Pseudomonadota</taxon>
        <taxon>Betaproteobacteria</taxon>
        <taxon>Rhodocyclales</taxon>
        <taxon>Azonexaceae</taxon>
        <taxon>Dechloromonas</taxon>
    </lineage>
</organism>
<protein>
    <submittedName>
        <fullName evidence="1">Uncharacterized protein</fullName>
    </submittedName>
</protein>
<dbReference type="EMBL" id="JAKLTN010000001">
    <property type="protein sequence ID" value="MCG2575875.1"/>
    <property type="molecule type" value="Genomic_DNA"/>
</dbReference>
<dbReference type="Proteomes" id="UP001165384">
    <property type="component" value="Unassembled WGS sequence"/>
</dbReference>
<sequence length="106" mass="11506">MLAAFPEKSGSSLDLVTLVLSMIAKDGQTVPQQLKTLLVNVIGEAKTLAQDPKRQGAVRYPESILLALEMRDEADLADSVMHVTNFESIGPEVANRMLSFMGHHTA</sequence>
<name>A0ABS9JY89_9RHOO</name>
<dbReference type="RefSeq" id="WP_275707246.1">
    <property type="nucleotide sequence ID" value="NZ_JAKLTN010000001.1"/>
</dbReference>
<reference evidence="1" key="1">
    <citation type="submission" date="2022-01" db="EMBL/GenBank/DDBJ databases">
        <authorList>
            <person name="Jo J.-H."/>
            <person name="Im W.-T."/>
        </authorList>
    </citation>
    <scope>NUCLEOTIDE SEQUENCE</scope>
    <source>
        <strain evidence="1">XY25</strain>
    </source>
</reference>
<proteinExistence type="predicted"/>
<comment type="caution">
    <text evidence="1">The sequence shown here is derived from an EMBL/GenBank/DDBJ whole genome shotgun (WGS) entry which is preliminary data.</text>
</comment>
<evidence type="ECO:0000313" key="1">
    <source>
        <dbReference type="EMBL" id="MCG2575875.1"/>
    </source>
</evidence>